<reference evidence="1" key="1">
    <citation type="submission" date="2018-04" db="EMBL/GenBank/DDBJ databases">
        <title>Transcriptome assembly of Sipha flava.</title>
        <authorList>
            <person name="Scully E.D."/>
            <person name="Geib S.M."/>
            <person name="Palmer N.A."/>
            <person name="Koch K."/>
            <person name="Bradshaw J."/>
            <person name="Heng-Moss T."/>
            <person name="Sarath G."/>
        </authorList>
    </citation>
    <scope>NUCLEOTIDE SEQUENCE</scope>
</reference>
<organism evidence="1">
    <name type="scientific">Sipha flava</name>
    <name type="common">yellow sugarcane aphid</name>
    <dbReference type="NCBI Taxonomy" id="143950"/>
    <lineage>
        <taxon>Eukaryota</taxon>
        <taxon>Metazoa</taxon>
        <taxon>Ecdysozoa</taxon>
        <taxon>Arthropoda</taxon>
        <taxon>Hexapoda</taxon>
        <taxon>Insecta</taxon>
        <taxon>Pterygota</taxon>
        <taxon>Neoptera</taxon>
        <taxon>Paraneoptera</taxon>
        <taxon>Hemiptera</taxon>
        <taxon>Sternorrhyncha</taxon>
        <taxon>Aphidomorpha</taxon>
        <taxon>Aphidoidea</taxon>
        <taxon>Aphididae</taxon>
        <taxon>Sipha</taxon>
    </lineage>
</organism>
<dbReference type="OrthoDB" id="6623864at2759"/>
<evidence type="ECO:0000313" key="1">
    <source>
        <dbReference type="EMBL" id="MBY73637.1"/>
    </source>
</evidence>
<proteinExistence type="predicted"/>
<accession>A0A2S2Q7D7</accession>
<dbReference type="EMBL" id="GGMS01004434">
    <property type="protein sequence ID" value="MBY73637.1"/>
    <property type="molecule type" value="Transcribed_RNA"/>
</dbReference>
<dbReference type="AlphaFoldDB" id="A0A2S2Q7D7"/>
<protein>
    <submittedName>
        <fullName evidence="1">Uncharacterized protein</fullName>
    </submittedName>
</protein>
<name>A0A2S2Q7D7_9HEMI</name>
<gene>
    <name evidence="1" type="ORF">g.175180</name>
</gene>
<sequence>MIIYDLYIDASLKFKLRNQVLPILPSLTEKRKFEVFCNREIVKELIDITLFLSHHSLAFRGHCEKWSDSLRGNFKDLVELVSNYSPTMAPYISNLKNKNNKTPVVFYNMAETK</sequence>